<organism evidence="2 3">
    <name type="scientific">Desulfitobacterium hafniense (strain DSM 10664 / DCB-2)</name>
    <dbReference type="NCBI Taxonomy" id="272564"/>
    <lineage>
        <taxon>Bacteria</taxon>
        <taxon>Bacillati</taxon>
        <taxon>Bacillota</taxon>
        <taxon>Clostridia</taxon>
        <taxon>Eubacteriales</taxon>
        <taxon>Desulfitobacteriaceae</taxon>
        <taxon>Desulfitobacterium</taxon>
    </lineage>
</organism>
<dbReference type="HOGENOM" id="CLU_1298110_0_0_9"/>
<evidence type="ECO:0008006" key="4">
    <source>
        <dbReference type="Google" id="ProtNLM"/>
    </source>
</evidence>
<evidence type="ECO:0000313" key="3">
    <source>
        <dbReference type="Proteomes" id="UP000007726"/>
    </source>
</evidence>
<dbReference type="Proteomes" id="UP000007726">
    <property type="component" value="Chromosome"/>
</dbReference>
<gene>
    <name evidence="2" type="ordered locus">Dhaf_4875</name>
</gene>
<dbReference type="PROSITE" id="PS51257">
    <property type="entry name" value="PROKAR_LIPOPROTEIN"/>
    <property type="match status" value="1"/>
</dbReference>
<sequence length="222" mass="25270">MRKMSYVFFIMLVAASLMSGCAKEALPEAEANLPSAPSMTQPLEQALKLSDEELVDNYCAGIDLVLADNLLFAQAKDIPSETLYSFFCYITNSSEENIQEQWYNKTDDKYHVPIADIEAVLDRYFDGYHFDPAQLIPYFAEASPPQHDVYQPQTKEIVIGGLGGFGGERFPKLAAKEQLSDDTLKLTVDYYDDQYTEVFYTKAYTIRFTEEGYQYLSIQKVE</sequence>
<reference evidence="2 3" key="1">
    <citation type="journal article" date="2012" name="BMC Microbiol.">
        <title>Genome sequence of Desulfitobacterium hafniense DCB-2, a Gram-positive anaerobe capable of dehalogenation and metal reduction.</title>
        <authorList>
            <person name="Kim S.H."/>
            <person name="Harzman C."/>
            <person name="Davis J.K."/>
            <person name="Hutcheson R."/>
            <person name="Broderick J.B."/>
            <person name="Marsh T.L."/>
            <person name="Tiedje J.M."/>
        </authorList>
    </citation>
    <scope>NUCLEOTIDE SEQUENCE [LARGE SCALE GENOMIC DNA]</scope>
    <source>
        <strain evidence="3">DSM 10664 / DCB-2</strain>
    </source>
</reference>
<proteinExistence type="predicted"/>
<dbReference type="RefSeq" id="WP_011462284.1">
    <property type="nucleotide sequence ID" value="NC_011830.1"/>
</dbReference>
<evidence type="ECO:0000256" key="1">
    <source>
        <dbReference type="SAM" id="SignalP"/>
    </source>
</evidence>
<dbReference type="AlphaFoldDB" id="B8G0D3"/>
<feature type="chain" id="PRO_5039045094" description="Prokaryotic membrane lipoprotein lipid attachment site profile" evidence="1">
    <location>
        <begin position="20"/>
        <end position="222"/>
    </location>
</feature>
<protein>
    <recommendedName>
        <fullName evidence="4">Prokaryotic membrane lipoprotein lipid attachment site profile</fullName>
    </recommendedName>
</protein>
<name>B8G0D3_DESHD</name>
<dbReference type="KEGG" id="dhd:Dhaf_4875"/>
<accession>B8G0D3</accession>
<dbReference type="EMBL" id="CP001336">
    <property type="protein sequence ID" value="ACL22869.1"/>
    <property type="molecule type" value="Genomic_DNA"/>
</dbReference>
<evidence type="ECO:0000313" key="2">
    <source>
        <dbReference type="EMBL" id="ACL22869.1"/>
    </source>
</evidence>
<feature type="signal peptide" evidence="1">
    <location>
        <begin position="1"/>
        <end position="19"/>
    </location>
</feature>
<keyword evidence="1" id="KW-0732">Signal</keyword>